<comment type="caution">
    <text evidence="1">The sequence shown here is derived from an EMBL/GenBank/DDBJ whole genome shotgun (WGS) entry which is preliminary data.</text>
</comment>
<evidence type="ECO:0000313" key="2">
    <source>
        <dbReference type="Proteomes" id="UP001497535"/>
    </source>
</evidence>
<reference evidence="1" key="1">
    <citation type="submission" date="2023-11" db="EMBL/GenBank/DDBJ databases">
        <authorList>
            <person name="Poullet M."/>
        </authorList>
    </citation>
    <scope>NUCLEOTIDE SEQUENCE</scope>
    <source>
        <strain evidence="1">E1834</strain>
    </source>
</reference>
<keyword evidence="2" id="KW-1185">Reference proteome</keyword>
<organism evidence="1 2">
    <name type="scientific">Meloidogyne enterolobii</name>
    <name type="common">Root-knot nematode worm</name>
    <name type="synonym">Meloidogyne mayaguensis</name>
    <dbReference type="NCBI Taxonomy" id="390850"/>
    <lineage>
        <taxon>Eukaryota</taxon>
        <taxon>Metazoa</taxon>
        <taxon>Ecdysozoa</taxon>
        <taxon>Nematoda</taxon>
        <taxon>Chromadorea</taxon>
        <taxon>Rhabditida</taxon>
        <taxon>Tylenchina</taxon>
        <taxon>Tylenchomorpha</taxon>
        <taxon>Tylenchoidea</taxon>
        <taxon>Meloidogynidae</taxon>
        <taxon>Meloidogyninae</taxon>
        <taxon>Meloidogyne</taxon>
    </lineage>
</organism>
<dbReference type="Proteomes" id="UP001497535">
    <property type="component" value="Unassembled WGS sequence"/>
</dbReference>
<sequence length="412" mass="48503">MNVTVVGSYNSEIGYTIKLDTKLMSELRIFLGTKFDKLVTKKEKSRIKFNDYEIRVNIEEIENALKERLKELSKHVQEKENGTQNEKSFLNLLFDTKVLDINTVTEKPRAILDHVHERKNVGIPFDLIFYDFINQIKNGTVILKKRHNKKIFEEKHNMIINVNSICHPYLTELEELFKNSTFLSEKIKHSYYHMEKLICKGMIEVKNNSQSPLTRTGKVYFTSMDGTLWFKTFGIGENINVKIFETETNIKLKAKIPMAIVELIEEVKIEREELLKDGEMLRKYDNFIVELKERWFRSIFYVLFDQLYKSIDKKKLIIKLSKKNEGEACTSNNIKTIQDKQEEHVLYFDKNSLIGKTFLLKIYGKENAVKLVKGKKDSAIFVNINNENKNEISKGKLRMNKRNNLWGTFYFS</sequence>
<protein>
    <submittedName>
        <fullName evidence="1">Uncharacterized protein</fullName>
    </submittedName>
</protein>
<proteinExistence type="predicted"/>
<evidence type="ECO:0000313" key="1">
    <source>
        <dbReference type="EMBL" id="CAK5090190.1"/>
    </source>
</evidence>
<name>A0ACB1AJL2_MELEN</name>
<accession>A0ACB1AJL2</accession>
<dbReference type="EMBL" id="CAVMJV010000081">
    <property type="protein sequence ID" value="CAK5090190.1"/>
    <property type="molecule type" value="Genomic_DNA"/>
</dbReference>
<gene>
    <name evidence="1" type="ORF">MENTE1834_LOCUS37961</name>
</gene>